<comment type="caution">
    <text evidence="1">The sequence shown here is derived from an EMBL/GenBank/DDBJ whole genome shotgun (WGS) entry which is preliminary data.</text>
</comment>
<accession>A0ACC1YZ78</accession>
<reference evidence="1 2" key="1">
    <citation type="journal article" date="2023" name="Science">
        <title>Complex scaffold remodeling in plant triterpene biosynthesis.</title>
        <authorList>
            <person name="De La Pena R."/>
            <person name="Hodgson H."/>
            <person name="Liu J.C."/>
            <person name="Stephenson M.J."/>
            <person name="Martin A.C."/>
            <person name="Owen C."/>
            <person name="Harkess A."/>
            <person name="Leebens-Mack J."/>
            <person name="Jimenez L.E."/>
            <person name="Osbourn A."/>
            <person name="Sattely E.S."/>
        </authorList>
    </citation>
    <scope>NUCLEOTIDE SEQUENCE [LARGE SCALE GENOMIC DNA]</scope>
    <source>
        <strain evidence="2">cv. JPN11</strain>
        <tissue evidence="1">Leaf</tissue>
    </source>
</reference>
<keyword evidence="2" id="KW-1185">Reference proteome</keyword>
<dbReference type="EMBL" id="CM051394">
    <property type="protein sequence ID" value="KAJ4728801.1"/>
    <property type="molecule type" value="Genomic_DNA"/>
</dbReference>
<proteinExistence type="predicted"/>
<protein>
    <submittedName>
        <fullName evidence="1">MADS-box transcription factor</fullName>
    </submittedName>
</protein>
<sequence length="196" mass="22884">MGRGKVEMKRIENTTSRQVTFSKRKNGLLKKAFELSIMCDAEIALLIYSPSGKAYHFASDNMERTVARYRREKKLHSVNQPSKIEELWKRRIEELNKTVDSMEARVRHLAGEDISSLGLKELKQLERQLRIGVERVRSKKRRIMSEHISLLKRRQRSLQEETSRLQKILHELNDANISSGITEENAFGPLEQRLLD</sequence>
<name>A0ACC1YZ78_MELAZ</name>
<evidence type="ECO:0000313" key="2">
    <source>
        <dbReference type="Proteomes" id="UP001164539"/>
    </source>
</evidence>
<organism evidence="1 2">
    <name type="scientific">Melia azedarach</name>
    <name type="common">Chinaberry tree</name>
    <dbReference type="NCBI Taxonomy" id="155640"/>
    <lineage>
        <taxon>Eukaryota</taxon>
        <taxon>Viridiplantae</taxon>
        <taxon>Streptophyta</taxon>
        <taxon>Embryophyta</taxon>
        <taxon>Tracheophyta</taxon>
        <taxon>Spermatophyta</taxon>
        <taxon>Magnoliopsida</taxon>
        <taxon>eudicotyledons</taxon>
        <taxon>Gunneridae</taxon>
        <taxon>Pentapetalae</taxon>
        <taxon>rosids</taxon>
        <taxon>malvids</taxon>
        <taxon>Sapindales</taxon>
        <taxon>Meliaceae</taxon>
        <taxon>Melia</taxon>
    </lineage>
</organism>
<dbReference type="Proteomes" id="UP001164539">
    <property type="component" value="Chromosome 1"/>
</dbReference>
<gene>
    <name evidence="1" type="ORF">OWV82_001680</name>
</gene>
<evidence type="ECO:0000313" key="1">
    <source>
        <dbReference type="EMBL" id="KAJ4728801.1"/>
    </source>
</evidence>